<evidence type="ECO:0000313" key="3">
    <source>
        <dbReference type="Proteomes" id="UP000292027"/>
    </source>
</evidence>
<dbReference type="EMBL" id="SHKR01000012">
    <property type="protein sequence ID" value="RZU16393.1"/>
    <property type="molecule type" value="Genomic_DNA"/>
</dbReference>
<accession>A0A4Q7X1T8</accession>
<evidence type="ECO:0000256" key="1">
    <source>
        <dbReference type="SAM" id="Phobius"/>
    </source>
</evidence>
<sequence length="37" mass="4186">MTARSKGERPMRVMFIVYLAVVLVGLAYFLTLGVINR</sequence>
<proteinExistence type="predicted"/>
<organism evidence="2 3">
    <name type="scientific">Kribbella rubisoli</name>
    <dbReference type="NCBI Taxonomy" id="3075929"/>
    <lineage>
        <taxon>Bacteria</taxon>
        <taxon>Bacillati</taxon>
        <taxon>Actinomycetota</taxon>
        <taxon>Actinomycetes</taxon>
        <taxon>Propionibacteriales</taxon>
        <taxon>Kribbellaceae</taxon>
        <taxon>Kribbella</taxon>
    </lineage>
</organism>
<keyword evidence="1" id="KW-0472">Membrane</keyword>
<reference evidence="2 3" key="1">
    <citation type="journal article" date="2015" name="Stand. Genomic Sci.">
        <title>Genomic Encyclopedia of Bacterial and Archaeal Type Strains, Phase III: the genomes of soil and plant-associated and newly described type strains.</title>
        <authorList>
            <person name="Whitman W.B."/>
            <person name="Woyke T."/>
            <person name="Klenk H.P."/>
            <person name="Zhou Y."/>
            <person name="Lilburn T.G."/>
            <person name="Beck B.J."/>
            <person name="De Vos P."/>
            <person name="Vandamme P."/>
            <person name="Eisen J.A."/>
            <person name="Garrity G."/>
            <person name="Hugenholtz P."/>
            <person name="Kyrpides N.C."/>
        </authorList>
    </citation>
    <scope>NUCLEOTIDE SEQUENCE [LARGE SCALE GENOMIC DNA]</scope>
    <source>
        <strain evidence="2 3">VKM Ac-2540</strain>
    </source>
</reference>
<dbReference type="Proteomes" id="UP000292027">
    <property type="component" value="Unassembled WGS sequence"/>
</dbReference>
<keyword evidence="3" id="KW-1185">Reference proteome</keyword>
<evidence type="ECO:0000313" key="2">
    <source>
        <dbReference type="EMBL" id="RZU16393.1"/>
    </source>
</evidence>
<keyword evidence="1" id="KW-0812">Transmembrane</keyword>
<name>A0A4Q7X1T8_9ACTN</name>
<dbReference type="AlphaFoldDB" id="A0A4Q7X1T8"/>
<gene>
    <name evidence="2" type="ORF">EV645_3954</name>
</gene>
<comment type="caution">
    <text evidence="2">The sequence shown here is derived from an EMBL/GenBank/DDBJ whole genome shotgun (WGS) entry which is preliminary data.</text>
</comment>
<keyword evidence="1" id="KW-1133">Transmembrane helix</keyword>
<feature type="transmembrane region" description="Helical" evidence="1">
    <location>
        <begin position="12"/>
        <end position="35"/>
    </location>
</feature>
<protein>
    <submittedName>
        <fullName evidence="2">Uncharacterized protein</fullName>
    </submittedName>
</protein>